<gene>
    <name evidence="4" type="ORF">XF10B_50810</name>
    <name evidence="2" type="ORF">XF1B_51850</name>
    <name evidence="3" type="ORF">XF4B_51170</name>
</gene>
<dbReference type="AlphaFoldDB" id="A0A809ZED9"/>
<reference evidence="3" key="3">
    <citation type="submission" date="2020-05" db="EMBL/GenBank/DDBJ databases">
        <title>Complete genome sequence of Bradyrhizobium diazoefficiens XF4 isolated from soybean nodule.</title>
        <authorList>
            <person name="Noda R."/>
            <person name="Kakizaki K."/>
            <person name="Minamisawa K."/>
        </authorList>
    </citation>
    <scope>NUCLEOTIDE SEQUENCE</scope>
    <source>
        <strain evidence="3">XF4</strain>
    </source>
</reference>
<accession>A0A809ZED9</accession>
<evidence type="ECO:0000313" key="2">
    <source>
        <dbReference type="EMBL" id="BCE22504.1"/>
    </source>
</evidence>
<organism evidence="3">
    <name type="scientific">Bradyrhizobium diazoefficiens</name>
    <dbReference type="NCBI Taxonomy" id="1355477"/>
    <lineage>
        <taxon>Bacteria</taxon>
        <taxon>Pseudomonadati</taxon>
        <taxon>Pseudomonadota</taxon>
        <taxon>Alphaproteobacteria</taxon>
        <taxon>Hyphomicrobiales</taxon>
        <taxon>Nitrobacteraceae</taxon>
        <taxon>Bradyrhizobium</taxon>
    </lineage>
</organism>
<protein>
    <submittedName>
        <fullName evidence="3">Uncharacterized protein</fullName>
    </submittedName>
</protein>
<feature type="compositionally biased region" description="Polar residues" evidence="1">
    <location>
        <begin position="139"/>
        <end position="148"/>
    </location>
</feature>
<evidence type="ECO:0000256" key="1">
    <source>
        <dbReference type="SAM" id="MobiDB-lite"/>
    </source>
</evidence>
<name>A0A809ZED9_9BRAD</name>
<feature type="region of interest" description="Disordered" evidence="1">
    <location>
        <begin position="115"/>
        <end position="148"/>
    </location>
</feature>
<dbReference type="EMBL" id="AP023094">
    <property type="protein sequence ID" value="BCE48768.1"/>
    <property type="molecule type" value="Genomic_DNA"/>
</dbReference>
<dbReference type="EMBL" id="AP023091">
    <property type="protein sequence ID" value="BCE22504.1"/>
    <property type="molecule type" value="Genomic_DNA"/>
</dbReference>
<sequence>MSEVEPKTKLLTLADLDGRTRAAQAVGKTIAALVSDLGGDDHLSTGEHEIVKSAAMTGAMLENMAARWLTGEPIDPGQYATLSNAQRRLLETVGLRRRSRDVTPSLASYLASKATERAKDSFASPPATNQPAHAERTSGLPSASEESL</sequence>
<reference evidence="2" key="1">
    <citation type="submission" date="2020-05" db="EMBL/GenBank/DDBJ databases">
        <title>Complete genome sequence of Bradyrhizobium diazoefficiens XF1 isolated from soybean nodule.</title>
        <authorList>
            <person name="Noda R."/>
            <person name="Kakizaki K."/>
            <person name="Minamisawa K."/>
        </authorList>
    </citation>
    <scope>NUCLEOTIDE SEQUENCE</scope>
    <source>
        <strain evidence="2">XF1</strain>
    </source>
</reference>
<proteinExistence type="predicted"/>
<evidence type="ECO:0000313" key="3">
    <source>
        <dbReference type="EMBL" id="BCE48768.1"/>
    </source>
</evidence>
<evidence type="ECO:0000313" key="4">
    <source>
        <dbReference type="EMBL" id="BCE92283.1"/>
    </source>
</evidence>
<dbReference type="EMBL" id="AP023099">
    <property type="protein sequence ID" value="BCE92283.1"/>
    <property type="molecule type" value="Genomic_DNA"/>
</dbReference>
<reference evidence="4" key="2">
    <citation type="submission" date="2020-05" db="EMBL/GenBank/DDBJ databases">
        <title>Complete genome sequence of Bradyrhizobium diazoefficiens XF10 isolated from soybean nodule.</title>
        <authorList>
            <person name="Noda R."/>
            <person name="Kakizaki K."/>
            <person name="Minamisawa K."/>
        </authorList>
    </citation>
    <scope>NUCLEOTIDE SEQUENCE</scope>
    <source>
        <strain evidence="4">XF10</strain>
    </source>
</reference>